<dbReference type="PANTHER" id="PTHR23509:SF10">
    <property type="entry name" value="LD21067P"/>
    <property type="match status" value="1"/>
</dbReference>
<comment type="subcellular location">
    <subcellularLocation>
        <location evidence="1">Cell membrane</location>
    </subcellularLocation>
    <subcellularLocation>
        <location evidence="10">Endomembrane system</location>
        <topology evidence="10">Lipid-anchor</topology>
        <orientation evidence="10">Cytoplasmic side</orientation>
    </subcellularLocation>
</comment>
<dbReference type="GO" id="GO:0046872">
    <property type="term" value="F:metal ion binding"/>
    <property type="evidence" value="ECO:0007669"/>
    <property type="project" value="InterPro"/>
</dbReference>
<dbReference type="SUPFAM" id="SSF53474">
    <property type="entry name" value="alpha/beta-Hydrolases"/>
    <property type="match status" value="2"/>
</dbReference>
<dbReference type="GO" id="GO:0005886">
    <property type="term" value="C:plasma membrane"/>
    <property type="evidence" value="ECO:0007669"/>
    <property type="project" value="UniProtKB-SubCell"/>
</dbReference>
<sequence length="1795" mass="200643">MFEESTPAIFSIDNRSTLPQNIDSFSEVSLERKPETIDAKLESYNPLEDLDTPAQLSLQDQVGESSGLDPQSLKAGLTSSFAQLPNVASTVFSTFSRVIKGSSPVPAEVPSQDHQFLQPNQSSNIHEINYQDKSSVNQHLSSESPINQPFELSQQETPQNTPVFYSPNELNIQPVNNKSATSSNTFRLGSTKKKFNYAHIPGLNTSVVAPIVSPNILKPIETPPVVPSKPFEPEVSSAGYFDLTAPQPYIGTQETSERIDSTQGTENSKFSFGGLLPVASQLLQKIPSVHDFAQNFTQPSKSSIEPEPTNFFGIQTDSSTSNTVDRQENSAPSFNPNNLNTPQFPPSVSQEASGIKGDATKNEIYASSDLFALTEQSNISDRPPPTFFSADQIPSVPKQTINKSRNPYSNSRFGKTAIYKNPSLIPSTGHTPIILGSEPVAQPLPVNFFTPAAENQVPYNTAPPAVAQQGSTSTGLLQNNFASFPNENVSTEVLEHQNLGQNTVNNSELPKEAEPTSLNKTESNFLNPIQQNINNNNSFPPVTSPAIFFSPFSQGIEKNISNNQSTESPAVLQNTPFGYSVHSATEGTDSNNKNQSLEDYQQVDLPTNYPPPLESVSQCDQQADLVQGKNNINSSVENLEPIFSSKRFEGHEEESNRRNSNVTSVSDFFTNNNSLNVGLSNLKIQEKQEPAANLGFDNTDITPPVRELNIETSLVKDNQNNNIGQNLFVASDQRSDLPRFTPVHFFNTNSSSTSISDSDKKNNNNSAIEFFNNPTTENQFSKFFDQTPAGALPDTRIKDQSLEKLTNNNPTRFFNQPEIVAQEKSYNQEAFSVNAPQTSSFSSFRSESVSELNQDLTDYDELPEEMADEIDNGTLNLSATDVKYRPVYYHWFYQTQNDATKAQWAPFSMKDSMALEEALNNSSAIEGHLVPTDGSRFDVNISERKRFPVYWKGEPNEVRRCSWFYKALDSRFVPYEEETAEKLEEEYRQATNSGEWHKKIPLANGETVVFHGPSVIVHFLQSQNPDSWGSTAQPTNRPRVVKRGIDEFVIEDGEPEQIDHLLFMVHGIGKACDLKFRTIEEAVDEYRSIAFQLTQSHYRTSCDLGVVGRVEVLPVSWHTELHSEEFGIDEKLKLITLESIPKLRGFANETLLDILFYSSPVFCQHIMDIVGNTLNSLVSIFKKRNPQFNGGISLGGHSLGSLILFDLLCHQKERRDQEMENLENPGDDCIVVNKIPGHPNFERRTSQTINYTVGMAGTGQPFINYPQLSFKIKSFFALGSPISMFVTVRGIDKLGLDFKLPTCDGFFNIFHPYDPVAYRCEPLVNCSLSNVRPVLIPHHKGRKRMHLELKETMVRVGADIKQRILFTFKNTMQAVFSLTTKQVTDQQTIEQEVDKALEEQLHHESDIQRTRSDSISTNAGSETYDSGETDLPLGQLNQSRRIDFVLQEAPLEFFNEYLFALTSHVCYWESEDTILFMMKEIYTSMGIKTDSQIPQHSLTIERPSTSSPPTMIFGELCSLFCCPPCPGRIASKLAFLPPEPTYSFIPNDEAKTKYTIQMNEKAEWPYSERDKENVEGFYTKTSRGNNVTCIYVKCVPNARYTVLFSHGNAVDLGQMSSFYLGLGSRINCNIFSYDYSGYGCSTGKPSEKNLYADIEAAFKELRNRYGISPENIILYGQSIGTVPTVDLASRYNVGAVILHSPLMSGLRVAFPSTKRTWFFDVFPSIDKVSKVSSPVLVIHGTEDEVIDFSHGLNIYQKCPKTVEPLWVEGAGHNDVELYNQYLDRLKKFISVELTK</sequence>
<evidence type="ECO:0000256" key="9">
    <source>
        <dbReference type="ARBA" id="ARBA00038464"/>
    </source>
</evidence>
<dbReference type="PROSITE" id="PS50918">
    <property type="entry name" value="WWE"/>
    <property type="match status" value="1"/>
</dbReference>
<dbReference type="EMBL" id="UFQT01000302">
    <property type="protein sequence ID" value="SSX23015.1"/>
    <property type="molecule type" value="Genomic_DNA"/>
</dbReference>
<dbReference type="GO" id="GO:0008474">
    <property type="term" value="F:palmitoyl-(protein) hydrolase activity"/>
    <property type="evidence" value="ECO:0007669"/>
    <property type="project" value="UniProtKB-EC"/>
</dbReference>
<evidence type="ECO:0000256" key="10">
    <source>
        <dbReference type="ARBA" id="ARBA00046278"/>
    </source>
</evidence>
<evidence type="ECO:0000256" key="2">
    <source>
        <dbReference type="ARBA" id="ARBA00012423"/>
    </source>
</evidence>
<dbReference type="GO" id="GO:0012505">
    <property type="term" value="C:endomembrane system"/>
    <property type="evidence" value="ECO:0007669"/>
    <property type="project" value="UniProtKB-SubCell"/>
</dbReference>
<dbReference type="Gene3D" id="3.40.50.1820">
    <property type="entry name" value="alpha/beta hydrolase"/>
    <property type="match status" value="1"/>
</dbReference>
<protein>
    <recommendedName>
        <fullName evidence="2">palmitoyl-protein hydrolase</fullName>
        <ecNumber evidence="2">3.1.2.22</ecNumber>
    </recommendedName>
</protein>
<evidence type="ECO:0000256" key="1">
    <source>
        <dbReference type="ARBA" id="ARBA00004236"/>
    </source>
</evidence>
<proteinExistence type="inferred from homology"/>
<dbReference type="SMART" id="SM01127">
    <property type="entry name" value="DDHD"/>
    <property type="match status" value="1"/>
</dbReference>
<feature type="compositionally biased region" description="Polar residues" evidence="12">
    <location>
        <begin position="315"/>
        <end position="352"/>
    </location>
</feature>
<gene>
    <name evidence="15" type="primary">CSON008044</name>
</gene>
<dbReference type="InterPro" id="IPR057825">
    <property type="entry name" value="WWE_SEC23-DDH2"/>
</dbReference>
<dbReference type="InterPro" id="IPR029058">
    <property type="entry name" value="AB_hydrolase_fold"/>
</dbReference>
<dbReference type="FunFam" id="3.40.50.1820:FF:000008">
    <property type="entry name" value="Alpha/beta hydrolase domain-containing protein 17B"/>
    <property type="match status" value="1"/>
</dbReference>
<dbReference type="Pfam" id="PF02825">
    <property type="entry name" value="WWE"/>
    <property type="match status" value="1"/>
</dbReference>
<keyword evidence="3" id="KW-1003">Cell membrane</keyword>
<dbReference type="EC" id="3.1.2.22" evidence="2"/>
<comment type="similarity">
    <text evidence="8">Belongs to the AB hydrolase superfamily. ABHD17 family.</text>
</comment>
<evidence type="ECO:0000256" key="8">
    <source>
        <dbReference type="ARBA" id="ARBA00038397"/>
    </source>
</evidence>
<dbReference type="Pfam" id="PF02862">
    <property type="entry name" value="DDHD"/>
    <property type="match status" value="1"/>
</dbReference>
<evidence type="ECO:0000313" key="15">
    <source>
        <dbReference type="EMBL" id="SSX23015.1"/>
    </source>
</evidence>
<dbReference type="InterPro" id="IPR004177">
    <property type="entry name" value="DDHD_dom"/>
</dbReference>
<dbReference type="PANTHER" id="PTHR23509">
    <property type="entry name" value="PA-PL1 PHOSPHOLIPASE FAMILY"/>
    <property type="match status" value="1"/>
</dbReference>
<reference evidence="15" key="1">
    <citation type="submission" date="2018-07" db="EMBL/GenBank/DDBJ databases">
        <authorList>
            <person name="Quirk P.G."/>
            <person name="Krulwich T.A."/>
        </authorList>
    </citation>
    <scope>NUCLEOTIDE SEQUENCE</scope>
</reference>
<dbReference type="GO" id="GO:0030134">
    <property type="term" value="C:COPII-coated ER to Golgi transport vesicle"/>
    <property type="evidence" value="ECO:0007669"/>
    <property type="project" value="TreeGrafter"/>
</dbReference>
<feature type="domain" description="WWE" evidence="13">
    <location>
        <begin position="876"/>
        <end position="960"/>
    </location>
</feature>
<comment type="catalytic activity">
    <reaction evidence="11">
        <text>S-hexadecanoyl-L-cysteinyl-[protein] + H2O = L-cysteinyl-[protein] + hexadecanoate + H(+)</text>
        <dbReference type="Rhea" id="RHEA:19233"/>
        <dbReference type="Rhea" id="RHEA-COMP:10131"/>
        <dbReference type="Rhea" id="RHEA-COMP:11032"/>
        <dbReference type="ChEBI" id="CHEBI:7896"/>
        <dbReference type="ChEBI" id="CHEBI:15377"/>
        <dbReference type="ChEBI" id="CHEBI:15378"/>
        <dbReference type="ChEBI" id="CHEBI:29950"/>
        <dbReference type="ChEBI" id="CHEBI:74151"/>
        <dbReference type="EC" id="3.1.2.22"/>
    </reaction>
</comment>
<evidence type="ECO:0000256" key="3">
    <source>
        <dbReference type="ARBA" id="ARBA00022475"/>
    </source>
</evidence>
<evidence type="ECO:0000256" key="7">
    <source>
        <dbReference type="ARBA" id="ARBA00023288"/>
    </source>
</evidence>
<keyword evidence="7" id="KW-0449">Lipoprotein</keyword>
<feature type="compositionally biased region" description="Polar residues" evidence="12">
    <location>
        <begin position="1413"/>
        <end position="1426"/>
    </location>
</feature>
<dbReference type="InterPro" id="IPR058055">
    <property type="entry name" value="PA-PLA1"/>
</dbReference>
<keyword evidence="4" id="KW-0378">Hydrolase</keyword>
<evidence type="ECO:0000256" key="12">
    <source>
        <dbReference type="SAM" id="MobiDB-lite"/>
    </source>
</evidence>
<keyword evidence="5" id="KW-0472">Membrane</keyword>
<evidence type="ECO:0000256" key="5">
    <source>
        <dbReference type="ARBA" id="ARBA00023136"/>
    </source>
</evidence>
<evidence type="ECO:0000256" key="6">
    <source>
        <dbReference type="ARBA" id="ARBA00023139"/>
    </source>
</evidence>
<feature type="compositionally biased region" description="Basic and acidic residues" evidence="12">
    <location>
        <begin position="1401"/>
        <end position="1412"/>
    </location>
</feature>
<dbReference type="InterPro" id="IPR004170">
    <property type="entry name" value="WWE_dom"/>
</dbReference>
<evidence type="ECO:0000256" key="11">
    <source>
        <dbReference type="ARBA" id="ARBA00047337"/>
    </source>
</evidence>
<dbReference type="PROSITE" id="PS51043">
    <property type="entry name" value="DDHD"/>
    <property type="match status" value="1"/>
</dbReference>
<evidence type="ECO:0000256" key="4">
    <source>
        <dbReference type="ARBA" id="ARBA00022801"/>
    </source>
</evidence>
<evidence type="ECO:0000259" key="13">
    <source>
        <dbReference type="PROSITE" id="PS50918"/>
    </source>
</evidence>
<feature type="domain" description="DDHD" evidence="14">
    <location>
        <begin position="1268"/>
        <end position="1483"/>
    </location>
</feature>
<name>A0A336LYG0_CULSO</name>
<comment type="similarity">
    <text evidence="9">Belongs to the PA-PLA1 family.</text>
</comment>
<evidence type="ECO:0000259" key="14">
    <source>
        <dbReference type="PROSITE" id="PS51043"/>
    </source>
</evidence>
<feature type="region of interest" description="Disordered" evidence="12">
    <location>
        <begin position="1401"/>
        <end position="1432"/>
    </location>
</feature>
<organism evidence="15">
    <name type="scientific">Culicoides sonorensis</name>
    <name type="common">Biting midge</name>
    <dbReference type="NCBI Taxonomy" id="179676"/>
    <lineage>
        <taxon>Eukaryota</taxon>
        <taxon>Metazoa</taxon>
        <taxon>Ecdysozoa</taxon>
        <taxon>Arthropoda</taxon>
        <taxon>Hexapoda</taxon>
        <taxon>Insecta</taxon>
        <taxon>Pterygota</taxon>
        <taxon>Neoptera</taxon>
        <taxon>Endopterygota</taxon>
        <taxon>Diptera</taxon>
        <taxon>Nematocera</taxon>
        <taxon>Chironomoidea</taxon>
        <taxon>Ceratopogonidae</taxon>
        <taxon>Ceratopogoninae</taxon>
        <taxon>Culicoides</taxon>
        <taxon>Monoculicoides</taxon>
    </lineage>
</organism>
<dbReference type="Pfam" id="PF23464">
    <property type="entry name" value="WWE_3"/>
    <property type="match status" value="1"/>
</dbReference>
<feature type="region of interest" description="Disordered" evidence="12">
    <location>
        <begin position="315"/>
        <end position="354"/>
    </location>
</feature>
<keyword evidence="6" id="KW-0564">Palmitate</keyword>
<accession>A0A336LYG0</accession>
<dbReference type="VEuPathDB" id="VectorBase:CSON008044"/>
<dbReference type="GO" id="GO:0004620">
    <property type="term" value="F:phospholipase activity"/>
    <property type="evidence" value="ECO:0007669"/>
    <property type="project" value="TreeGrafter"/>
</dbReference>